<dbReference type="GO" id="GO:0016740">
    <property type="term" value="F:transferase activity"/>
    <property type="evidence" value="ECO:0007669"/>
    <property type="project" value="UniProtKB-KW"/>
</dbReference>
<name>A0A172TLZ6_9BACL</name>
<accession>A0A172TLZ6</accession>
<dbReference type="Gene3D" id="2.40.10.220">
    <property type="entry name" value="predicted glycosyltransferase like domains"/>
    <property type="match status" value="1"/>
</dbReference>
<feature type="domain" description="Type III secretion system flagellar brake protein YcgR PilZN" evidence="2">
    <location>
        <begin position="4"/>
        <end position="93"/>
    </location>
</feature>
<dbReference type="AlphaFoldDB" id="A0A172TLZ6"/>
<dbReference type="EMBL" id="CP011388">
    <property type="protein sequence ID" value="ANE47986.1"/>
    <property type="molecule type" value="Genomic_DNA"/>
</dbReference>
<evidence type="ECO:0000259" key="1">
    <source>
        <dbReference type="Pfam" id="PF07238"/>
    </source>
</evidence>
<dbReference type="InterPro" id="IPR009875">
    <property type="entry name" value="PilZ_domain"/>
</dbReference>
<dbReference type="InterPro" id="IPR009926">
    <property type="entry name" value="T3SS_YcgR_PilZN"/>
</dbReference>
<dbReference type="PATRIC" id="fig|1178515.4.peg.3776"/>
<gene>
    <name evidence="3" type="ORF">SY83_18710</name>
</gene>
<dbReference type="Pfam" id="PF07238">
    <property type="entry name" value="PilZ"/>
    <property type="match status" value="1"/>
</dbReference>
<reference evidence="3 4" key="1">
    <citation type="submission" date="2015-01" db="EMBL/GenBank/DDBJ databases">
        <title>Paenibacillus swuensis/DY6/whole genome sequencing.</title>
        <authorList>
            <person name="Kim M.K."/>
            <person name="Srinivasan S."/>
            <person name="Lee J.-J."/>
        </authorList>
    </citation>
    <scope>NUCLEOTIDE SEQUENCE [LARGE SCALE GENOMIC DNA]</scope>
    <source>
        <strain evidence="3 4">DY6</strain>
    </source>
</reference>
<dbReference type="OrthoDB" id="1951449at2"/>
<feature type="domain" description="PilZ" evidence="1">
    <location>
        <begin position="102"/>
        <end position="209"/>
    </location>
</feature>
<protein>
    <submittedName>
        <fullName evidence="3">Glycosyl transferase</fullName>
    </submittedName>
</protein>
<dbReference type="GO" id="GO:0035438">
    <property type="term" value="F:cyclic-di-GMP binding"/>
    <property type="evidence" value="ECO:0007669"/>
    <property type="project" value="InterPro"/>
</dbReference>
<evidence type="ECO:0000313" key="4">
    <source>
        <dbReference type="Proteomes" id="UP000076927"/>
    </source>
</evidence>
<evidence type="ECO:0000313" key="3">
    <source>
        <dbReference type="EMBL" id="ANE47986.1"/>
    </source>
</evidence>
<sequence>MLPKINQILHIQVASVDEDEARQEYKTRVSDLQEHHISIEVPIHEGTGRLKKLYVGDELSIVFITDGGIKHYFNSYVLGFREDTIRQVIIKKPELESITQIQRRTFLRITAQLEIAVRLSEQVRFVALTDDVGGGGISFICDPQWPLKFGDRLQCWLLVPYKSNTAEHANFISEVVRIKTLETGRQLVMLKFIEIAEMDRQRIIRYCFERQIDFRKK</sequence>
<dbReference type="Proteomes" id="UP000076927">
    <property type="component" value="Chromosome"/>
</dbReference>
<dbReference type="Pfam" id="PF12945">
    <property type="entry name" value="PilZNR"/>
    <property type="match status" value="1"/>
</dbReference>
<organism evidence="3 4">
    <name type="scientific">Paenibacillus swuensis</name>
    <dbReference type="NCBI Taxonomy" id="1178515"/>
    <lineage>
        <taxon>Bacteria</taxon>
        <taxon>Bacillati</taxon>
        <taxon>Bacillota</taxon>
        <taxon>Bacilli</taxon>
        <taxon>Bacillales</taxon>
        <taxon>Paenibacillaceae</taxon>
        <taxon>Paenibacillus</taxon>
    </lineage>
</organism>
<evidence type="ECO:0000259" key="2">
    <source>
        <dbReference type="Pfam" id="PF12945"/>
    </source>
</evidence>
<proteinExistence type="predicted"/>
<keyword evidence="4" id="KW-1185">Reference proteome</keyword>
<keyword evidence="3" id="KW-0808">Transferase</keyword>
<dbReference type="STRING" id="1178515.SY83_18710"/>
<dbReference type="KEGG" id="pswu:SY83_18710"/>